<accession>A0AAU7PIE7</accession>
<reference evidence="1" key="1">
    <citation type="submission" date="2024-04" db="EMBL/GenBank/DDBJ databases">
        <authorList>
            <person name="Jaglan A.B."/>
            <person name="Vashisth M."/>
            <person name="Anand T."/>
            <person name="Virmani N."/>
            <person name="Bera B."/>
            <person name="Vaid R."/>
        </authorList>
    </citation>
    <scope>NUCLEOTIDE SEQUENCE</scope>
</reference>
<protein>
    <recommendedName>
        <fullName evidence="2">Baseplate component</fullName>
    </recommendedName>
</protein>
<evidence type="ECO:0000313" key="1">
    <source>
        <dbReference type="EMBL" id="XBS49896.1"/>
    </source>
</evidence>
<dbReference type="EMBL" id="PP595732">
    <property type="protein sequence ID" value="XBS49896.1"/>
    <property type="molecule type" value="Genomic_DNA"/>
</dbReference>
<name>A0AAU7PIE7_9CAUD</name>
<sequence length="497" mass="54051">MAAQYGLNDYGFAIPSLDDLIADTKQSLIRTFGENFNTQANTVVDKLTTILNEREYQLILLAAAVYSAQTLAGAEGIYLDELLGRRGIYRRGKTRGSGTIQMVVNNTVPYNMIYSASTYSIDSGNFVLTQDTPVAGNILAQQILNQDWVLGNYTFQMINQNDGSTKSMNLTLSNKVPNSPQLNAFMSSIKDFIVDNSTQLNEDRIFIDSAGGAMYIGYDANKKMIGLNSRVDFRSSPVVGQRTITLEVIAAEAGAISREANTVTNITPTPSGFISMTNMTAFNDGSDVETDTDYKVRASQSTAAGAAATRPAVISAVLNVEGVSKVRVFSNNTGETDQFGVPAYKFETVVYGGSTEEISEALYNTIALSNATYGNVFYDITTEDDQTERIYHSKAQARELAVRVRYKGKLLSVTEQNTIKDALKAVVDPLNIADTLYNIQLVSAVGSSISPGRFTQLLVDVKNTDQPDSAYTNSDVVAGMTEVFALDTDDITFQQII</sequence>
<proteinExistence type="predicted"/>
<evidence type="ECO:0008006" key="2">
    <source>
        <dbReference type="Google" id="ProtNLM"/>
    </source>
</evidence>
<organism evidence="1">
    <name type="scientific">Salmonella phage SalP219</name>
    <dbReference type="NCBI Taxonomy" id="3158864"/>
    <lineage>
        <taxon>Viruses</taxon>
        <taxon>Duplodnaviria</taxon>
        <taxon>Heunggongvirae</taxon>
        <taxon>Uroviricota</taxon>
        <taxon>Caudoviricetes</taxon>
        <taxon>Vequintavirinae</taxon>
        <taxon>Seunavirus</taxon>
    </lineage>
</organism>